<protein>
    <submittedName>
        <fullName evidence="2">Uncharacterized membrane protein YesL</fullName>
    </submittedName>
</protein>
<keyword evidence="1" id="KW-0812">Transmembrane</keyword>
<evidence type="ECO:0000313" key="3">
    <source>
        <dbReference type="Proteomes" id="UP000198668"/>
    </source>
</evidence>
<organism evidence="2 3">
    <name type="scientific">Pisciglobus halotolerans</name>
    <dbReference type="NCBI Taxonomy" id="745365"/>
    <lineage>
        <taxon>Bacteria</taxon>
        <taxon>Bacillati</taxon>
        <taxon>Bacillota</taxon>
        <taxon>Bacilli</taxon>
        <taxon>Lactobacillales</taxon>
        <taxon>Carnobacteriaceae</taxon>
    </lineage>
</organism>
<feature type="transmembrane region" description="Helical" evidence="1">
    <location>
        <begin position="73"/>
        <end position="93"/>
    </location>
</feature>
<gene>
    <name evidence="2" type="ORF">SAMN04489868_10372</name>
</gene>
<sequence length="200" mass="22510">MVGKGLTDLFNRIYYLIKLSLFFWSLSATGLFIAGAIPAWIALLEAHKEAQWQAAEVSWSACWAIYKTYFKPGLLLLLFFASIWLLMAWNLFLSVQIKGLLFLIIDFLLVALLLLSILTFLISTGLFVEYEILFWNAVKLAFLQIFLTPRDAVAIVIGMSILSFLTYHFPGLLVFLSIGMGIAVVQTSTKKIAQKIDAVM</sequence>
<reference evidence="2 3" key="1">
    <citation type="submission" date="2016-10" db="EMBL/GenBank/DDBJ databases">
        <authorList>
            <person name="de Groot N.N."/>
        </authorList>
    </citation>
    <scope>NUCLEOTIDE SEQUENCE [LARGE SCALE GENOMIC DNA]</scope>
    <source>
        <strain evidence="2 3">DSM 27630</strain>
    </source>
</reference>
<dbReference type="EMBL" id="FOQE01000003">
    <property type="protein sequence ID" value="SFH56543.1"/>
    <property type="molecule type" value="Genomic_DNA"/>
</dbReference>
<evidence type="ECO:0000256" key="1">
    <source>
        <dbReference type="SAM" id="Phobius"/>
    </source>
</evidence>
<dbReference type="OrthoDB" id="1650985at2"/>
<dbReference type="InterPro" id="IPR006938">
    <property type="entry name" value="DUF624"/>
</dbReference>
<dbReference type="Pfam" id="PF04854">
    <property type="entry name" value="DUF624"/>
    <property type="match status" value="1"/>
</dbReference>
<feature type="transmembrane region" description="Helical" evidence="1">
    <location>
        <begin position="167"/>
        <end position="185"/>
    </location>
</feature>
<accession>A0A1I3B2P5</accession>
<proteinExistence type="predicted"/>
<keyword evidence="1" id="KW-1133">Transmembrane helix</keyword>
<dbReference type="Proteomes" id="UP000198668">
    <property type="component" value="Unassembled WGS sequence"/>
</dbReference>
<feature type="transmembrane region" description="Helical" evidence="1">
    <location>
        <begin position="21"/>
        <end position="44"/>
    </location>
</feature>
<name>A0A1I3B2P5_9LACT</name>
<dbReference type="AlphaFoldDB" id="A0A1I3B2P5"/>
<dbReference type="RefSeq" id="WP_092091101.1">
    <property type="nucleotide sequence ID" value="NZ_FOQE01000003.1"/>
</dbReference>
<feature type="transmembrane region" description="Helical" evidence="1">
    <location>
        <begin position="99"/>
        <end position="128"/>
    </location>
</feature>
<keyword evidence="1" id="KW-0472">Membrane</keyword>
<evidence type="ECO:0000313" key="2">
    <source>
        <dbReference type="EMBL" id="SFH56543.1"/>
    </source>
</evidence>
<keyword evidence="3" id="KW-1185">Reference proteome</keyword>